<dbReference type="EMBL" id="CYKH01002150">
    <property type="protein sequence ID" value="CUG93374.1"/>
    <property type="molecule type" value="Genomic_DNA"/>
</dbReference>
<proteinExistence type="predicted"/>
<organism evidence="2 3">
    <name type="scientific">Bodo saltans</name>
    <name type="common">Flagellated protozoan</name>
    <dbReference type="NCBI Taxonomy" id="75058"/>
    <lineage>
        <taxon>Eukaryota</taxon>
        <taxon>Discoba</taxon>
        <taxon>Euglenozoa</taxon>
        <taxon>Kinetoplastea</taxon>
        <taxon>Metakinetoplastina</taxon>
        <taxon>Eubodonida</taxon>
        <taxon>Bodonidae</taxon>
        <taxon>Bodo</taxon>
    </lineage>
</organism>
<dbReference type="VEuPathDB" id="TriTrypDB:BSAL_42560"/>
<reference evidence="3" key="1">
    <citation type="submission" date="2015-09" db="EMBL/GenBank/DDBJ databases">
        <authorList>
            <consortium name="Pathogen Informatics"/>
        </authorList>
    </citation>
    <scope>NUCLEOTIDE SEQUENCE [LARGE SCALE GENOMIC DNA]</scope>
    <source>
        <strain evidence="3">Lake Konstanz</strain>
    </source>
</reference>
<feature type="compositionally biased region" description="Polar residues" evidence="1">
    <location>
        <begin position="8"/>
        <end position="20"/>
    </location>
</feature>
<gene>
    <name evidence="2" type="ORF">BSAL_42560</name>
</gene>
<protein>
    <submittedName>
        <fullName evidence="2">Uncharacterized protein</fullName>
    </submittedName>
</protein>
<dbReference type="AlphaFoldDB" id="A0A0S4JP98"/>
<dbReference type="Proteomes" id="UP000051952">
    <property type="component" value="Unassembled WGS sequence"/>
</dbReference>
<accession>A0A0S4JP98</accession>
<sequence>MNPIRPPVTQTSGQRQTMTASDLAAASIKTIACHEHVLGFTHNPSMIGYTSTMLTTTSMSAKAEDATPSKAEPSKTQGNEDNGYVPTPANEIDRLMQWLDEPESL</sequence>
<evidence type="ECO:0000256" key="1">
    <source>
        <dbReference type="SAM" id="MobiDB-lite"/>
    </source>
</evidence>
<evidence type="ECO:0000313" key="2">
    <source>
        <dbReference type="EMBL" id="CUG93374.1"/>
    </source>
</evidence>
<feature type="region of interest" description="Disordered" evidence="1">
    <location>
        <begin position="58"/>
        <end position="91"/>
    </location>
</feature>
<evidence type="ECO:0000313" key="3">
    <source>
        <dbReference type="Proteomes" id="UP000051952"/>
    </source>
</evidence>
<keyword evidence="3" id="KW-1185">Reference proteome</keyword>
<feature type="region of interest" description="Disordered" evidence="1">
    <location>
        <begin position="1"/>
        <end position="20"/>
    </location>
</feature>
<name>A0A0S4JP98_BODSA</name>